<organism evidence="3">
    <name type="scientific">Brugia pahangi</name>
    <name type="common">Filarial nematode worm</name>
    <dbReference type="NCBI Taxonomy" id="6280"/>
    <lineage>
        <taxon>Eukaryota</taxon>
        <taxon>Metazoa</taxon>
        <taxon>Ecdysozoa</taxon>
        <taxon>Nematoda</taxon>
        <taxon>Chromadorea</taxon>
        <taxon>Rhabditida</taxon>
        <taxon>Spirurina</taxon>
        <taxon>Spiruromorpha</taxon>
        <taxon>Filarioidea</taxon>
        <taxon>Onchocercidae</taxon>
        <taxon>Brugia</taxon>
    </lineage>
</organism>
<protein>
    <submittedName>
        <fullName evidence="3">ZP domain-containing protein</fullName>
    </submittedName>
</protein>
<gene>
    <name evidence="1" type="ORF">BPAG_LOCUS8811</name>
</gene>
<reference evidence="1 2" key="2">
    <citation type="submission" date="2018-11" db="EMBL/GenBank/DDBJ databases">
        <authorList>
            <consortium name="Pathogen Informatics"/>
        </authorList>
    </citation>
    <scope>NUCLEOTIDE SEQUENCE [LARGE SCALE GENOMIC DNA]</scope>
</reference>
<dbReference type="WBParaSite" id="BPAG_0000884901-mRNA-1">
    <property type="protein sequence ID" value="BPAG_0000884901-mRNA-1"/>
    <property type="gene ID" value="BPAG_0000884901"/>
</dbReference>
<keyword evidence="2" id="KW-1185">Reference proteome</keyword>
<name>A0A0N4TKI1_BRUPA</name>
<evidence type="ECO:0000313" key="3">
    <source>
        <dbReference type="WBParaSite" id="BPAG_0000884901-mRNA-1"/>
    </source>
</evidence>
<dbReference type="EMBL" id="UZAD01013141">
    <property type="protein sequence ID" value="VDN89997.1"/>
    <property type="molecule type" value="Genomic_DNA"/>
</dbReference>
<dbReference type="AlphaFoldDB" id="A0A0N4TKI1"/>
<evidence type="ECO:0000313" key="1">
    <source>
        <dbReference type="EMBL" id="VDN89997.1"/>
    </source>
</evidence>
<dbReference type="Proteomes" id="UP000278627">
    <property type="component" value="Unassembled WGS sequence"/>
</dbReference>
<evidence type="ECO:0000313" key="2">
    <source>
        <dbReference type="Proteomes" id="UP000278627"/>
    </source>
</evidence>
<reference evidence="3" key="1">
    <citation type="submission" date="2017-02" db="UniProtKB">
        <authorList>
            <consortium name="WormBaseParasite"/>
        </authorList>
    </citation>
    <scope>IDENTIFICATION</scope>
</reference>
<proteinExistence type="predicted"/>
<sequence length="99" mass="11225">MSLSFVRLPLSDQISTVFRSCSIYTVRTASFEIVHDESGIGKLVPVDQHNIFFRCSFEPDLSADSISNGSTRPRVTIPVAIMSHDIWHMPRHRPNFPSH</sequence>
<accession>A0A0N4TKI1</accession>